<proteinExistence type="predicted"/>
<gene>
    <name evidence="1" type="ORF">GHT09_002162</name>
    <name evidence="2" type="ORF">MONAX_5E011901</name>
</gene>
<evidence type="ECO:0000313" key="3">
    <source>
        <dbReference type="Proteomes" id="UP000335636"/>
    </source>
</evidence>
<sequence>MHERSTVMESFTFLGSSLNLSQWLPGDLPFYKSPDGEKKKEKIWGARFLKEVFGVHSSCEDHQAILCFFTTTRLKNKS</sequence>
<evidence type="ECO:0000313" key="2">
    <source>
        <dbReference type="EMBL" id="VTJ60401.1"/>
    </source>
</evidence>
<reference evidence="1" key="2">
    <citation type="submission" date="2020-08" db="EMBL/GenBank/DDBJ databases">
        <authorList>
            <person name="Shumante A."/>
            <person name="Zimin A.V."/>
            <person name="Puiu D."/>
            <person name="Salzberg S.L."/>
        </authorList>
    </citation>
    <scope>NUCLEOTIDE SEQUENCE</scope>
    <source>
        <strain evidence="1">WC2-LM</strain>
        <tissue evidence="1">Liver</tissue>
    </source>
</reference>
<keyword evidence="3" id="KW-1185">Reference proteome</keyword>
<dbReference type="EMBL" id="CABDUW010000148">
    <property type="protein sequence ID" value="VTJ60401.1"/>
    <property type="molecule type" value="Genomic_DNA"/>
</dbReference>
<accession>A0A5E4AUK9</accession>
<dbReference type="Proteomes" id="UP000662637">
    <property type="component" value="Unassembled WGS sequence"/>
</dbReference>
<reference evidence="2 3" key="1">
    <citation type="submission" date="2019-04" db="EMBL/GenBank/DDBJ databases">
        <authorList>
            <person name="Alioto T."/>
            <person name="Alioto T."/>
        </authorList>
    </citation>
    <scope>NUCLEOTIDE SEQUENCE [LARGE SCALE GENOMIC DNA]</scope>
</reference>
<organism evidence="2 3">
    <name type="scientific">Marmota monax</name>
    <name type="common">Woodchuck</name>
    <dbReference type="NCBI Taxonomy" id="9995"/>
    <lineage>
        <taxon>Eukaryota</taxon>
        <taxon>Metazoa</taxon>
        <taxon>Chordata</taxon>
        <taxon>Craniata</taxon>
        <taxon>Vertebrata</taxon>
        <taxon>Euteleostomi</taxon>
        <taxon>Mammalia</taxon>
        <taxon>Eutheria</taxon>
        <taxon>Euarchontoglires</taxon>
        <taxon>Glires</taxon>
        <taxon>Rodentia</taxon>
        <taxon>Sciuromorpha</taxon>
        <taxon>Sciuridae</taxon>
        <taxon>Xerinae</taxon>
        <taxon>Marmotini</taxon>
        <taxon>Marmota</taxon>
    </lineage>
</organism>
<name>A0A5E4AUK9_MARMO</name>
<dbReference type="EMBL" id="WJEC01000076">
    <property type="protein sequence ID" value="KAF7486158.1"/>
    <property type="molecule type" value="Genomic_DNA"/>
</dbReference>
<evidence type="ECO:0000313" key="1">
    <source>
        <dbReference type="EMBL" id="KAF7486158.1"/>
    </source>
</evidence>
<dbReference type="Proteomes" id="UP000335636">
    <property type="component" value="Unassembled WGS sequence"/>
</dbReference>
<protein>
    <submittedName>
        <fullName evidence="2">Uncharacterized protein</fullName>
    </submittedName>
</protein>
<dbReference type="AlphaFoldDB" id="A0A5E4AUK9"/>